<feature type="compositionally biased region" description="Polar residues" evidence="5">
    <location>
        <begin position="37"/>
        <end position="52"/>
    </location>
</feature>
<keyword evidence="3" id="KW-0804">Transcription</keyword>
<proteinExistence type="predicted"/>
<comment type="subcellular location">
    <subcellularLocation>
        <location evidence="1">Nucleus</location>
    </subcellularLocation>
</comment>
<dbReference type="EMBL" id="KE361645">
    <property type="protein sequence ID" value="EPQ26364.1"/>
    <property type="molecule type" value="Genomic_DNA"/>
</dbReference>
<dbReference type="PROSITE" id="PS51821">
    <property type="entry name" value="VELVET"/>
    <property type="match status" value="1"/>
</dbReference>
<protein>
    <recommendedName>
        <fullName evidence="6">Velvet domain-containing protein</fullName>
    </recommendedName>
</protein>
<evidence type="ECO:0000313" key="7">
    <source>
        <dbReference type="EMBL" id="EPQ26364.1"/>
    </source>
</evidence>
<dbReference type="InterPro" id="IPR021740">
    <property type="entry name" value="Velvet"/>
</dbReference>
<dbReference type="RefSeq" id="XP_007881741.1">
    <property type="nucleotide sequence ID" value="XM_007883550.1"/>
</dbReference>
<evidence type="ECO:0000256" key="5">
    <source>
        <dbReference type="SAM" id="MobiDB-lite"/>
    </source>
</evidence>
<feature type="compositionally biased region" description="Polar residues" evidence="5">
    <location>
        <begin position="75"/>
        <end position="94"/>
    </location>
</feature>
<accession>A0A061H2B5</accession>
<dbReference type="Pfam" id="PF11754">
    <property type="entry name" value="Velvet"/>
    <property type="match status" value="1"/>
</dbReference>
<dbReference type="eggNOG" id="ENOG502S9PG">
    <property type="taxonomic scope" value="Eukaryota"/>
</dbReference>
<evidence type="ECO:0000259" key="6">
    <source>
        <dbReference type="PROSITE" id="PS51821"/>
    </source>
</evidence>
<dbReference type="OrthoDB" id="3056235at2759"/>
<gene>
    <name evidence="7" type="ORF">PFL1_06012</name>
</gene>
<feature type="compositionally biased region" description="Low complexity" evidence="5">
    <location>
        <begin position="206"/>
        <end position="259"/>
    </location>
</feature>
<dbReference type="AlphaFoldDB" id="A0A061H2B5"/>
<dbReference type="InterPro" id="IPR038491">
    <property type="entry name" value="Velvet_dom_sf"/>
</dbReference>
<keyword evidence="2" id="KW-0805">Transcription regulation</keyword>
<dbReference type="Gene3D" id="2.60.40.3960">
    <property type="entry name" value="Velvet domain"/>
    <property type="match status" value="1"/>
</dbReference>
<evidence type="ECO:0000256" key="2">
    <source>
        <dbReference type="ARBA" id="ARBA00023015"/>
    </source>
</evidence>
<dbReference type="KEGG" id="pfp:PFL1_06012"/>
<feature type="compositionally biased region" description="Basic residues" evidence="5">
    <location>
        <begin position="264"/>
        <end position="273"/>
    </location>
</feature>
<dbReference type="PANTHER" id="PTHR33572">
    <property type="entry name" value="SPORE DEVELOPMENT REGULATOR VOSA"/>
    <property type="match status" value="1"/>
</dbReference>
<reference evidence="7 8" key="1">
    <citation type="journal article" date="2013" name="Plant Cell">
        <title>The transition from a phytopathogenic smut ancestor to an anamorphic biocontrol agent deciphered by comparative whole-genome analysis.</title>
        <authorList>
            <person name="Lefebvre F."/>
            <person name="Joly D.L."/>
            <person name="Labbe C."/>
            <person name="Teichmann B."/>
            <person name="Linning R."/>
            <person name="Belzile F."/>
            <person name="Bakkeren G."/>
            <person name="Belanger R.R."/>
        </authorList>
    </citation>
    <scope>NUCLEOTIDE SEQUENCE [LARGE SCALE GENOMIC DNA]</scope>
    <source>
        <strain evidence="7 8">PF-1</strain>
    </source>
</reference>
<keyword evidence="4" id="KW-0539">Nucleus</keyword>
<evidence type="ECO:0000256" key="1">
    <source>
        <dbReference type="ARBA" id="ARBA00004123"/>
    </source>
</evidence>
<feature type="compositionally biased region" description="Polar residues" evidence="5">
    <location>
        <begin position="1"/>
        <end position="11"/>
    </location>
</feature>
<dbReference type="GeneID" id="19320092"/>
<evidence type="ECO:0000256" key="3">
    <source>
        <dbReference type="ARBA" id="ARBA00023163"/>
    </source>
</evidence>
<dbReference type="GO" id="GO:0005634">
    <property type="term" value="C:nucleus"/>
    <property type="evidence" value="ECO:0007669"/>
    <property type="project" value="UniProtKB-SubCell"/>
</dbReference>
<evidence type="ECO:0000313" key="8">
    <source>
        <dbReference type="Proteomes" id="UP000053664"/>
    </source>
</evidence>
<feature type="domain" description="Velvet" evidence="6">
    <location>
        <begin position="132"/>
        <end position="398"/>
    </location>
</feature>
<feature type="region of interest" description="Disordered" evidence="5">
    <location>
        <begin position="205"/>
        <end position="296"/>
    </location>
</feature>
<dbReference type="HOGENOM" id="CLU_681733_0_0_1"/>
<dbReference type="PANTHER" id="PTHR33572:SF15">
    <property type="entry name" value="VELVET DOMAIN-CONTAINING PROTEIN"/>
    <property type="match status" value="1"/>
</dbReference>
<organism evidence="7 8">
    <name type="scientific">Pseudozyma flocculosa PF-1</name>
    <dbReference type="NCBI Taxonomy" id="1277687"/>
    <lineage>
        <taxon>Eukaryota</taxon>
        <taxon>Fungi</taxon>
        <taxon>Dikarya</taxon>
        <taxon>Basidiomycota</taxon>
        <taxon>Ustilaginomycotina</taxon>
        <taxon>Ustilaginomycetes</taxon>
        <taxon>Ustilaginales</taxon>
        <taxon>Ustilaginaceae</taxon>
        <taxon>Pseudozyma</taxon>
    </lineage>
</organism>
<dbReference type="InterPro" id="IPR037525">
    <property type="entry name" value="Velvet_dom"/>
</dbReference>
<sequence length="404" mass="41274">MRSSPSRSSKTPAKRAQADRATAAEAGKQEARPDDTASPTVATTSERSSPTSAPKRRKSVGVAITTPSSSAASSQRPSGQLQPSAAPADSTQPSAAAPLGPGQTSGDADSDNKVDEGATAEAPAGSGLDEKTSAIRYRLRIAQQPTAASAFGDELLSRLAAAPPLILELDAVDEVGDPVDISSEVPFLICQVAITLENGNSADIYSPSPVRSTPSSSVQASPTPSSSRGRAAAQASPAESPAASGSRDASAARPSPTSTGRGGAAKRRGRRRSGLNPSPARGGATTPPSASPLQEVSPPARMLYGTLAANPIPYDSPEGAERLYLLFPEISIRAAGRFRLRCFLIRLPIPGSSPAPMGALAEVLTEPFDVVPSSDYVAPHLTDLTRHLARQGAGLLLPPGQAAD</sequence>
<evidence type="ECO:0000256" key="4">
    <source>
        <dbReference type="ARBA" id="ARBA00023242"/>
    </source>
</evidence>
<dbReference type="Proteomes" id="UP000053664">
    <property type="component" value="Unassembled WGS sequence"/>
</dbReference>
<name>A0A061H2B5_9BASI</name>
<feature type="region of interest" description="Disordered" evidence="5">
    <location>
        <begin position="1"/>
        <end position="131"/>
    </location>
</feature>